<gene>
    <name evidence="1" type="ORF">ENS41_09250</name>
</gene>
<sequence length="214" mass="23328">MSNRLWLLALLAAGCGNVPPSRPIVSGPDKGRPNDTLVFTLFSVDRDGDTISYYCEWSAGMDSGWTGWTKEGEELAVRAWFADSGRYWLRVKARDTKHETGWTDTTWVSIRDYGPLVPPVPAGPDTTVVGAVVSFLSSAVHPLGEAVALQFRWNDSLEAWTGFNASGATVVVKHAFPAGGVWEVRCRASDRGGRLSDWSGPKTVVVIDSFGRPR</sequence>
<proteinExistence type="predicted"/>
<dbReference type="PROSITE" id="PS51257">
    <property type="entry name" value="PROKAR_LIPOPROTEIN"/>
    <property type="match status" value="1"/>
</dbReference>
<dbReference type="AlphaFoldDB" id="A0A7C4CCM9"/>
<organism evidence="1">
    <name type="scientific">candidate division WOR-3 bacterium</name>
    <dbReference type="NCBI Taxonomy" id="2052148"/>
    <lineage>
        <taxon>Bacteria</taxon>
        <taxon>Bacteria division WOR-3</taxon>
    </lineage>
</organism>
<comment type="caution">
    <text evidence="1">The sequence shown here is derived from an EMBL/GenBank/DDBJ whole genome shotgun (WGS) entry which is preliminary data.</text>
</comment>
<reference evidence="1" key="1">
    <citation type="journal article" date="2020" name="mSystems">
        <title>Genome- and Community-Level Interaction Insights into Carbon Utilization and Element Cycling Functions of Hydrothermarchaeota in Hydrothermal Sediment.</title>
        <authorList>
            <person name="Zhou Z."/>
            <person name="Liu Y."/>
            <person name="Xu W."/>
            <person name="Pan J."/>
            <person name="Luo Z.H."/>
            <person name="Li M."/>
        </authorList>
    </citation>
    <scope>NUCLEOTIDE SEQUENCE [LARGE SCALE GENOMIC DNA]</scope>
    <source>
        <strain evidence="1">SpSt-488</strain>
    </source>
</reference>
<dbReference type="EMBL" id="DSUT01000194">
    <property type="protein sequence ID" value="HGK29113.1"/>
    <property type="molecule type" value="Genomic_DNA"/>
</dbReference>
<accession>A0A7C4CCM9</accession>
<name>A0A7C4CCM9_UNCW3</name>
<evidence type="ECO:0008006" key="2">
    <source>
        <dbReference type="Google" id="ProtNLM"/>
    </source>
</evidence>
<evidence type="ECO:0000313" key="1">
    <source>
        <dbReference type="EMBL" id="HGK29113.1"/>
    </source>
</evidence>
<protein>
    <recommendedName>
        <fullName evidence="2">PKD domain-containing protein</fullName>
    </recommendedName>
</protein>